<proteinExistence type="predicted"/>
<dbReference type="RefSeq" id="WP_013469905.1">
    <property type="nucleotide sequence ID" value="NC_014810.2"/>
</dbReference>
<dbReference type="GeneID" id="36134519"/>
<sequence>MRSLHFLYLFFAIFLSIGCTGHRSEFEYFTKAYYTPLSMQNAYDFASKMSREDRKDGSLWDLQRGVSALMLGQYQNSIKALNSAEDQFNRYINLFTKSMGNVGAVLVNDNVKTYTGSIYESVLMNYYKAIDYLLLQDKKDARVEFNRANDRQRRAKEFYHKQIEKAVEKMRHEGSSKLSEGTSESKVNEVLSENYSNLDRFTAYNNLINPAVSYLSGLFFSLDNDPSKGIDYLKEAYGMSHSITIGEDVLFFQDPTKQKFTWIFIEDGKQASKQEFKISLPVPLPDGIYAVSLALPQLVDGVDFHPSFDLQAGRHHKRFEQLVMLDGLIGSEFKKQLPYVLTRAITSAVLKVGLEAVSNQFLGVLGGLFSSIYAEASTSADIRMPSVFPRRIYFARTNNVAKRQVDIRSQGQSLFKFTFQFCHPNTPLPPNTLCSNKHNILYIRSFYYNNIVRALW</sequence>
<dbReference type="eggNOG" id="COG3014">
    <property type="taxonomic scope" value="Bacteria"/>
</dbReference>
<gene>
    <name evidence="1" type="ordered locus">Hfelis_14580</name>
</gene>
<protein>
    <submittedName>
        <fullName evidence="1">Lipoprotein</fullName>
    </submittedName>
</protein>
<dbReference type="STRING" id="936155.HFELIS_14580"/>
<accession>E7AAM2</accession>
<dbReference type="EMBL" id="FQ670179">
    <property type="protein sequence ID" value="CBY83542.1"/>
    <property type="molecule type" value="Genomic_DNA"/>
</dbReference>
<dbReference type="KEGG" id="hfe:HFELIS_14580"/>
<keyword evidence="1" id="KW-0449">Lipoprotein</keyword>
<keyword evidence="2" id="KW-1185">Reference proteome</keyword>
<dbReference type="PROSITE" id="PS51257">
    <property type="entry name" value="PROKAR_LIPOPROTEIN"/>
    <property type="match status" value="1"/>
</dbReference>
<organism evidence="1 2">
    <name type="scientific">Helicobacter felis (strain ATCC 49179 / CCUG 28539 / NCTC 12436 / CS1)</name>
    <dbReference type="NCBI Taxonomy" id="936155"/>
    <lineage>
        <taxon>Bacteria</taxon>
        <taxon>Pseudomonadati</taxon>
        <taxon>Campylobacterota</taxon>
        <taxon>Epsilonproteobacteria</taxon>
        <taxon>Campylobacterales</taxon>
        <taxon>Helicobacteraceae</taxon>
        <taxon>Helicobacter</taxon>
    </lineage>
</organism>
<evidence type="ECO:0000313" key="1">
    <source>
        <dbReference type="EMBL" id="CBY83542.1"/>
    </source>
</evidence>
<dbReference type="HOGENOM" id="CLU_035715_2_0_7"/>
<reference evidence="1 2" key="1">
    <citation type="journal article" date="2011" name="Genome Biol. Evol.">
        <title>Comparative whole genome sequence analysis of the carcinogenic bacterial model pathogen Helicobacter felis.</title>
        <authorList>
            <person name="Arnold I.C."/>
            <person name="Zigova Z."/>
            <person name="Holden M."/>
            <person name="Lawley T.D."/>
            <person name="Rad R."/>
            <person name="Dougan G."/>
            <person name="Falkow S."/>
            <person name="Bentley S.D."/>
            <person name="Muller A."/>
        </authorList>
    </citation>
    <scope>NUCLEOTIDE SEQUENCE [LARGE SCALE GENOMIC DNA]</scope>
    <source>
        <strain evidence="2">ATCC 49179 / CCUG 28539 / NCTC 12436 / CS1</strain>
    </source>
</reference>
<dbReference type="AlphaFoldDB" id="E7AAM2"/>
<dbReference type="Proteomes" id="UP000007934">
    <property type="component" value="Chromosome"/>
</dbReference>
<name>E7AAM2_HELFC</name>
<evidence type="ECO:0000313" key="2">
    <source>
        <dbReference type="Proteomes" id="UP000007934"/>
    </source>
</evidence>